<feature type="domain" description="Terminase large subunit gp17-like C-terminal" evidence="3">
    <location>
        <begin position="394"/>
        <end position="555"/>
    </location>
</feature>
<reference evidence="4 6" key="2">
    <citation type="submission" date="2023-07" db="EMBL/GenBank/DDBJ databases">
        <title>Pathogens genome sequencing project 196.</title>
        <authorList>
            <person name="Cao X."/>
        </authorList>
    </citation>
    <scope>NUCLEOTIDE SEQUENCE [LARGE SCALE GENOMIC DNA]</scope>
    <source>
        <strain evidence="4 6">SM41</strain>
    </source>
</reference>
<dbReference type="EMBL" id="JAVIPQ010000435">
    <property type="protein sequence ID" value="MDQ9558887.1"/>
    <property type="molecule type" value="Genomic_DNA"/>
</dbReference>
<evidence type="ECO:0000259" key="3">
    <source>
        <dbReference type="Pfam" id="PF17289"/>
    </source>
</evidence>
<gene>
    <name evidence="5" type="ORF">PWN146_04359</name>
    <name evidence="4" type="ORF">RF091_25695</name>
</gene>
<evidence type="ECO:0000313" key="6">
    <source>
        <dbReference type="Proteomes" id="UP001234811"/>
    </source>
</evidence>
<keyword evidence="1" id="KW-1188">Viral release from host cell</keyword>
<dbReference type="Gene3D" id="3.40.50.300">
    <property type="entry name" value="P-loop containing nucleotide triphosphate hydrolases"/>
    <property type="match status" value="1"/>
</dbReference>
<dbReference type="AlphaFoldDB" id="A0A1C3HKP7"/>
<dbReference type="Pfam" id="PF06056">
    <property type="entry name" value="Terminase_5"/>
    <property type="match status" value="1"/>
</dbReference>
<evidence type="ECO:0000256" key="1">
    <source>
        <dbReference type="ARBA" id="ARBA00022612"/>
    </source>
</evidence>
<dbReference type="RefSeq" id="WP_075686370.1">
    <property type="nucleotide sequence ID" value="NZ_CAMKIY010000008.1"/>
</dbReference>
<dbReference type="InterPro" id="IPR010332">
    <property type="entry name" value="ATPase_terminase-su_N"/>
</dbReference>
<protein>
    <submittedName>
        <fullName evidence="4">Terminase family protein</fullName>
    </submittedName>
    <submittedName>
        <fullName evidence="5">Terminase-like family protein</fullName>
    </submittedName>
</protein>
<evidence type="ECO:0000313" key="5">
    <source>
        <dbReference type="EMBL" id="SAY45623.1"/>
    </source>
</evidence>
<dbReference type="Gene3D" id="3.30.420.240">
    <property type="match status" value="1"/>
</dbReference>
<sequence>MKQIIDHRDEAKSLYWQAYSIPQIAERLGVSANTLYSWRRRDEWDNTPLLKRVQERLDVQLLRLVEKGESINSHDVKLIDLFGRQLERFSRDERKAQERATRKKTPKNHFTPEQVEELRALVLDSLYEHQKRWYKQRSRRNRFILKSRQIGASWYFAREALLDALETGTNQIFLSASRAQAMNFKHFIQFLARQIGVELKGGDTIILSNGATLYFLGTSAATAQSYTGNLYFDEAFWVSNFLNLRKVAAGMASHIGLRRTYFSTPSSEEHEAYTFWTGTFYNKARPKEKQVEFDTTHKALKNGKLCGDNMWRQIVTIDDVIAQGFDKINLQEIEDENSPEDLENLYRCRFIAKGERAFDYNALIGCGVDGYNRDVWSDWNPYAPRPLGNRPVWIGYDPNGNSGKGDSAGLTVVAPPAVPGGKFRIVETIQLRGMEYEEQAEVIKALLSRYNVQHISIDGNGIGDAVHQLVVKFFPAAEKLLYSPALKRALVMKTQMVIRAGRLEYDAGFGQELVRSFMTVRKFVTPGGQISYESDRTNGSNHGDLAWACMHALINEPIGSDAGGTEDSFVEEF</sequence>
<dbReference type="SUPFAM" id="SSF46689">
    <property type="entry name" value="Homeodomain-like"/>
    <property type="match status" value="1"/>
</dbReference>
<proteinExistence type="predicted"/>
<dbReference type="EMBL" id="LT575490">
    <property type="protein sequence ID" value="SAY45623.1"/>
    <property type="molecule type" value="Genomic_DNA"/>
</dbReference>
<reference evidence="5" key="1">
    <citation type="submission" date="2016-05" db="EMBL/GenBank/DDBJ databases">
        <authorList>
            <person name="Cock P.J.A."/>
            <person name="Cock P.J.A."/>
        </authorList>
    </citation>
    <scope>NUCLEOTIDE SEQUENCE</scope>
    <source>
        <strain evidence="5">PWN146_assembly</strain>
    </source>
</reference>
<feature type="domain" description="Terminase ATPase subunit N-terminal" evidence="2">
    <location>
        <begin position="6"/>
        <end position="60"/>
    </location>
</feature>
<dbReference type="Pfam" id="PF17289">
    <property type="entry name" value="Terminase_6C"/>
    <property type="match status" value="1"/>
</dbReference>
<dbReference type="Proteomes" id="UP001234811">
    <property type="component" value="Unassembled WGS sequence"/>
</dbReference>
<organism evidence="5">
    <name type="scientific">Serratia marcescens</name>
    <dbReference type="NCBI Taxonomy" id="615"/>
    <lineage>
        <taxon>Bacteria</taxon>
        <taxon>Pseudomonadati</taxon>
        <taxon>Pseudomonadota</taxon>
        <taxon>Gammaproteobacteria</taxon>
        <taxon>Enterobacterales</taxon>
        <taxon>Yersiniaceae</taxon>
        <taxon>Serratia</taxon>
    </lineage>
</organism>
<evidence type="ECO:0000259" key="2">
    <source>
        <dbReference type="Pfam" id="PF06056"/>
    </source>
</evidence>
<evidence type="ECO:0000313" key="4">
    <source>
        <dbReference type="EMBL" id="MDQ9558887.1"/>
    </source>
</evidence>
<dbReference type="Pfam" id="PF03237">
    <property type="entry name" value="Terminase_6N"/>
    <property type="match status" value="1"/>
</dbReference>
<dbReference type="InterPro" id="IPR009057">
    <property type="entry name" value="Homeodomain-like_sf"/>
</dbReference>
<dbReference type="InterPro" id="IPR027417">
    <property type="entry name" value="P-loop_NTPase"/>
</dbReference>
<accession>A0A1C3HKP7</accession>
<name>A0A1C3HKP7_SERMA</name>
<dbReference type="InterPro" id="IPR035421">
    <property type="entry name" value="Terminase_6C"/>
</dbReference>